<dbReference type="OrthoDB" id="8954335at2759"/>
<dbReference type="InterPro" id="IPR027417">
    <property type="entry name" value="P-loop_NTPase"/>
</dbReference>
<proteinExistence type="predicted"/>
<dbReference type="InParanoid" id="A0A1X7T1H4"/>
<dbReference type="AlphaFoldDB" id="A0A1X7T1H4"/>
<sequence length="228" mass="23947">MKSADIVLICHRLYARFDKNCQMMLKEMVRALGDNLMQHTIIVFTCGDQYLIEWDGENTSMSAKQHMKRQENAVKAEMKTYLIENKISAEVVRDIPSIVTSSKKKTLPTSEIGWNTDFWALCGQRCTPQAVAFATWYKRNSGLVAVAGGGTAGAIIVGATSGAVAGGVLGSPIVPGIGTVAGALVGGFGGAVAGAIVGGVGGAGVTTAGLKASEKIEDKKLEKVKQIN</sequence>
<protein>
    <recommendedName>
        <fullName evidence="2">AIG1-type G domain-containing protein</fullName>
    </recommendedName>
</protein>
<name>A0A1X7T1H4_AMPQE</name>
<accession>A0A1X7T1H4</accession>
<evidence type="ECO:0000313" key="1">
    <source>
        <dbReference type="EnsemblMetazoa" id="Aqu2.1.08058_001"/>
    </source>
</evidence>
<organism evidence="1">
    <name type="scientific">Amphimedon queenslandica</name>
    <name type="common">Sponge</name>
    <dbReference type="NCBI Taxonomy" id="400682"/>
    <lineage>
        <taxon>Eukaryota</taxon>
        <taxon>Metazoa</taxon>
        <taxon>Porifera</taxon>
        <taxon>Demospongiae</taxon>
        <taxon>Heteroscleromorpha</taxon>
        <taxon>Haplosclerida</taxon>
        <taxon>Niphatidae</taxon>
        <taxon>Amphimedon</taxon>
    </lineage>
</organism>
<reference evidence="1" key="1">
    <citation type="submission" date="2017-05" db="UniProtKB">
        <authorList>
            <consortium name="EnsemblMetazoa"/>
        </authorList>
    </citation>
    <scope>IDENTIFICATION</scope>
</reference>
<dbReference type="Gene3D" id="3.40.50.300">
    <property type="entry name" value="P-loop containing nucleotide triphosphate hydrolases"/>
    <property type="match status" value="1"/>
</dbReference>
<dbReference type="EnsemblMetazoa" id="Aqu2.1.08058_001">
    <property type="protein sequence ID" value="Aqu2.1.08058_001"/>
    <property type="gene ID" value="Aqu2.1.08058"/>
</dbReference>
<evidence type="ECO:0008006" key="2">
    <source>
        <dbReference type="Google" id="ProtNLM"/>
    </source>
</evidence>